<evidence type="ECO:0000313" key="1">
    <source>
        <dbReference type="EMBL" id="MDJ1181867.1"/>
    </source>
</evidence>
<gene>
    <name evidence="1" type="ORF">PMH09_01545</name>
</gene>
<accession>A0ABT7BSW4</accession>
<protein>
    <recommendedName>
        <fullName evidence="3">PEP-CTERM protein-sorting domain-containing protein</fullName>
    </recommendedName>
</protein>
<proteinExistence type="predicted"/>
<reference evidence="1 2" key="1">
    <citation type="submission" date="2023-01" db="EMBL/GenBank/DDBJ databases">
        <title>Novel diversity within Roseofilum (Cyanobacteria; Desertifilaceae) from marine benthic mats with descriptions of four novel species.</title>
        <authorList>
            <person name="Wang Y."/>
            <person name="Berthold D.E."/>
            <person name="Hu J."/>
            <person name="Lefler F.W."/>
            <person name="Laughinghouse H.D. IV."/>
        </authorList>
    </citation>
    <scope>NUCLEOTIDE SEQUENCE [LARGE SCALE GENOMIC DNA]</scope>
    <source>
        <strain evidence="1 2">BLCC-M143</strain>
    </source>
</reference>
<evidence type="ECO:0000313" key="2">
    <source>
        <dbReference type="Proteomes" id="UP001232992"/>
    </source>
</evidence>
<evidence type="ECO:0008006" key="3">
    <source>
        <dbReference type="Google" id="ProtNLM"/>
    </source>
</evidence>
<organism evidence="1 2">
    <name type="scientific">Roseofilum casamattae BLCC-M143</name>
    <dbReference type="NCBI Taxonomy" id="3022442"/>
    <lineage>
        <taxon>Bacteria</taxon>
        <taxon>Bacillati</taxon>
        <taxon>Cyanobacteriota</taxon>
        <taxon>Cyanophyceae</taxon>
        <taxon>Desertifilales</taxon>
        <taxon>Desertifilaceae</taxon>
        <taxon>Roseofilum</taxon>
        <taxon>Roseofilum casamattae</taxon>
    </lineage>
</organism>
<dbReference type="Proteomes" id="UP001232992">
    <property type="component" value="Unassembled WGS sequence"/>
</dbReference>
<name>A0ABT7BSW4_9CYAN</name>
<keyword evidence="2" id="KW-1185">Reference proteome</keyword>
<dbReference type="EMBL" id="JAQOSQ010000001">
    <property type="protein sequence ID" value="MDJ1181867.1"/>
    <property type="molecule type" value="Genomic_DNA"/>
</dbReference>
<sequence length="261" mass="28609">MVAKGIEKRSQSDRLFQEFADSMEMWGQQVCDGLPHLNYLTFMTIMNTINKHLACSAAILGVTTSLLCLFPERAEAGLKFVQDAAICSATPTQVPGANIGDTISNGDCTIERTGANSTLGSGVDERTWWTFDFSDQIESSVKEILKADFVLSFIPQGISTDRFRIAGFPSIERADWGVGPLANGQETDLVFNLLDFYQPEQIQSVLNENDFKLDMFYADDAIITEVQLSLLVDVPEPSGVIALLAFSALGFGKLRRRSSGS</sequence>
<comment type="caution">
    <text evidence="1">The sequence shown here is derived from an EMBL/GenBank/DDBJ whole genome shotgun (WGS) entry which is preliminary data.</text>
</comment>
<dbReference type="RefSeq" id="WP_283756516.1">
    <property type="nucleotide sequence ID" value="NZ_JAQOSQ010000001.1"/>
</dbReference>